<name>A0A2N1ME28_9GLOM</name>
<dbReference type="EMBL" id="LLXL01002819">
    <property type="protein sequence ID" value="PKK59896.1"/>
    <property type="molecule type" value="Genomic_DNA"/>
</dbReference>
<evidence type="ECO:0000313" key="1">
    <source>
        <dbReference type="EMBL" id="PKK59896.1"/>
    </source>
</evidence>
<accession>A0A2N1ME28</accession>
<sequence length="206" mass="23473">MAAWVMSGENARVISGAEVEAAAEKQELAEFKKAFSDYPDFHVILGPPSSGKTALVYKAYDFLIHIYCLDLHNLHVTTYVIGDLSKEEAEEYFEKHILSQNEFKKAFSDYPDFHVILGPPSSGKTALVYKAYDFLIHIYCLDLHNLHVTTYVIGDLSKEEAEEYFEKHILSQNGTPSEPGIQRNEHFLDLEFSEMGAFQTWNLVKQ</sequence>
<dbReference type="PANTHER" id="PTHR37096:SF1">
    <property type="entry name" value="AAA+ ATPASE DOMAIN-CONTAINING PROTEIN"/>
    <property type="match status" value="1"/>
</dbReference>
<dbReference type="AlphaFoldDB" id="A0A2N1ME28"/>
<dbReference type="PANTHER" id="PTHR37096">
    <property type="entry name" value="YALI0E33429P"/>
    <property type="match status" value="1"/>
</dbReference>
<proteinExistence type="predicted"/>
<evidence type="ECO:0000313" key="2">
    <source>
        <dbReference type="Proteomes" id="UP000233469"/>
    </source>
</evidence>
<dbReference type="Proteomes" id="UP000233469">
    <property type="component" value="Unassembled WGS sequence"/>
</dbReference>
<dbReference type="VEuPathDB" id="FungiDB:RhiirFUN_000958"/>
<reference evidence="1 2" key="1">
    <citation type="submission" date="2016-04" db="EMBL/GenBank/DDBJ databases">
        <title>Genome analyses suggest a sexual origin of heterokaryosis in a supposedly ancient asexual fungus.</title>
        <authorList>
            <person name="Ropars J."/>
            <person name="Sedzielewska K."/>
            <person name="Noel J."/>
            <person name="Charron P."/>
            <person name="Farinelli L."/>
            <person name="Marton T."/>
            <person name="Kruger M."/>
            <person name="Pelin A."/>
            <person name="Brachmann A."/>
            <person name="Corradi N."/>
        </authorList>
    </citation>
    <scope>NUCLEOTIDE SEQUENCE [LARGE SCALE GENOMIC DNA]</scope>
    <source>
        <strain evidence="1 2">C2</strain>
    </source>
</reference>
<dbReference type="InterPro" id="IPR051667">
    <property type="entry name" value="Archaeal_ATPase_domain"/>
</dbReference>
<reference evidence="1 2" key="2">
    <citation type="submission" date="2017-10" db="EMBL/GenBank/DDBJ databases">
        <title>Extensive intraspecific genome diversity in a model arbuscular mycorrhizal fungus.</title>
        <authorList>
            <person name="Chen E.C.H."/>
            <person name="Morin E."/>
            <person name="Baudet D."/>
            <person name="Noel J."/>
            <person name="Ndikumana S."/>
            <person name="Charron P."/>
            <person name="St-Onge C."/>
            <person name="Giorgi J."/>
            <person name="Grigoriev I.V."/>
            <person name="Roux C."/>
            <person name="Martin F.M."/>
            <person name="Corradi N."/>
        </authorList>
    </citation>
    <scope>NUCLEOTIDE SEQUENCE [LARGE SCALE GENOMIC DNA]</scope>
    <source>
        <strain evidence="1 2">C2</strain>
    </source>
</reference>
<protein>
    <submittedName>
        <fullName evidence="1">Uncharacterized protein</fullName>
    </submittedName>
</protein>
<organism evidence="1 2">
    <name type="scientific">Rhizophagus irregularis</name>
    <dbReference type="NCBI Taxonomy" id="588596"/>
    <lineage>
        <taxon>Eukaryota</taxon>
        <taxon>Fungi</taxon>
        <taxon>Fungi incertae sedis</taxon>
        <taxon>Mucoromycota</taxon>
        <taxon>Glomeromycotina</taxon>
        <taxon>Glomeromycetes</taxon>
        <taxon>Glomerales</taxon>
        <taxon>Glomeraceae</taxon>
        <taxon>Rhizophagus</taxon>
    </lineage>
</organism>
<gene>
    <name evidence="1" type="ORF">RhiirC2_794140</name>
</gene>
<comment type="caution">
    <text evidence="1">The sequence shown here is derived from an EMBL/GenBank/DDBJ whole genome shotgun (WGS) entry which is preliminary data.</text>
</comment>